<evidence type="ECO:0000313" key="1">
    <source>
        <dbReference type="EMBL" id="MBE6164438.1"/>
    </source>
</evidence>
<evidence type="ECO:0000313" key="2">
    <source>
        <dbReference type="Proteomes" id="UP000700800"/>
    </source>
</evidence>
<protein>
    <submittedName>
        <fullName evidence="1">DUF1642 domain-containing protein</fullName>
    </submittedName>
</protein>
<dbReference type="Proteomes" id="UP000700800">
    <property type="component" value="Unassembled WGS sequence"/>
</dbReference>
<sequence length="195" mass="22683">MKYKKGDDVYLKGQIVGVSSCSEVSYPYEVLMADEFIDVREKDIVSVNEPEKAILNEEEAEWLERLKKCPGQSKICDTLYYVARAGFGFGFSFRSEGEEIELDTLKLTLNEFKNLKERLVKALIYGYEVKKEKLYTVFQPATNEFLYTEPSGSLRSDAVTWTYAAETEEYHFTQQKLEELHYWANPAFEIKEVKQ</sequence>
<organism evidence="1 2">
    <name type="scientific">Streptococcus gallolyticus</name>
    <dbReference type="NCBI Taxonomy" id="315405"/>
    <lineage>
        <taxon>Bacteria</taxon>
        <taxon>Bacillati</taxon>
        <taxon>Bacillota</taxon>
        <taxon>Bacilli</taxon>
        <taxon>Lactobacillales</taxon>
        <taxon>Streptococcaceae</taxon>
        <taxon>Streptococcus</taxon>
    </lineage>
</organism>
<proteinExistence type="predicted"/>
<accession>A0A927XEX7</accession>
<name>A0A927XEX7_9STRE</name>
<dbReference type="InterPro" id="IPR012865">
    <property type="entry name" value="DUF1642"/>
</dbReference>
<dbReference type="EMBL" id="SVAF01000007">
    <property type="protein sequence ID" value="MBE6164438.1"/>
    <property type="molecule type" value="Genomic_DNA"/>
</dbReference>
<dbReference type="Pfam" id="PF07852">
    <property type="entry name" value="DUF1642"/>
    <property type="match status" value="1"/>
</dbReference>
<comment type="caution">
    <text evidence="1">The sequence shown here is derived from an EMBL/GenBank/DDBJ whole genome shotgun (WGS) entry which is preliminary data.</text>
</comment>
<dbReference type="AlphaFoldDB" id="A0A927XEX7"/>
<gene>
    <name evidence="1" type="ORF">E7156_03870</name>
</gene>
<reference evidence="1" key="1">
    <citation type="submission" date="2019-04" db="EMBL/GenBank/DDBJ databases">
        <title>Evolution of Biomass-Degrading Anaerobic Consortia Revealed by Metagenomics.</title>
        <authorList>
            <person name="Peng X."/>
        </authorList>
    </citation>
    <scope>NUCLEOTIDE SEQUENCE</scope>
    <source>
        <strain evidence="1">SIG195</strain>
    </source>
</reference>